<reference evidence="7" key="1">
    <citation type="submission" date="2017-10" db="EMBL/GenBank/DDBJ databases">
        <title>Phenotypic and genomic properties of facultatively anaerobic sulfur-reducing natronoarchaea from hypersaline soda lakes.</title>
        <authorList>
            <person name="Sorokin D.Y."/>
            <person name="Kublanov I.V."/>
            <person name="Roman P."/>
            <person name="Sinninghe Damste J.S."/>
            <person name="Golyshin P.N."/>
            <person name="Rojo D."/>
            <person name="Ciordia S."/>
            <person name="Mena Md.C."/>
            <person name="Ferrer M."/>
            <person name="Messina E."/>
            <person name="Smedile F."/>
            <person name="La Spada G."/>
            <person name="La Cono V."/>
            <person name="Yakimov M.M."/>
        </authorList>
    </citation>
    <scope>NUCLEOTIDE SEQUENCE [LARGE SCALE GENOMIC DNA]</scope>
    <source>
        <strain evidence="7">AArc1</strain>
    </source>
</reference>
<accession>A0A346PIM9</accession>
<keyword evidence="1 4" id="KW-0808">Transferase</keyword>
<dbReference type="SUPFAM" id="SSF55729">
    <property type="entry name" value="Acyl-CoA N-acyltransferases (Nat)"/>
    <property type="match status" value="1"/>
</dbReference>
<dbReference type="Pfam" id="PF00583">
    <property type="entry name" value="Acetyltransf_1"/>
    <property type="match status" value="1"/>
</dbReference>
<dbReference type="CDD" id="cd04301">
    <property type="entry name" value="NAT_SF"/>
    <property type="match status" value="1"/>
</dbReference>
<evidence type="ECO:0000259" key="3">
    <source>
        <dbReference type="PROSITE" id="PS51186"/>
    </source>
</evidence>
<name>A0A346PUE9_9EURY</name>
<evidence type="ECO:0000313" key="5">
    <source>
        <dbReference type="EMBL" id="AXR83144.1"/>
    </source>
</evidence>
<evidence type="ECO:0000313" key="4">
    <source>
        <dbReference type="EMBL" id="AXR79374.1"/>
    </source>
</evidence>
<dbReference type="PROSITE" id="PS51186">
    <property type="entry name" value="GNAT"/>
    <property type="match status" value="1"/>
</dbReference>
<keyword evidence="2" id="KW-0012">Acyltransferase</keyword>
<keyword evidence="6" id="KW-1185">Reference proteome</keyword>
<dbReference type="Gene3D" id="3.40.630.30">
    <property type="match status" value="1"/>
</dbReference>
<dbReference type="InterPro" id="IPR050832">
    <property type="entry name" value="Bact_Acetyltransf"/>
</dbReference>
<sequence>MRLERLCPVVSLDLQIRRAVADDATDIARCYRRAYATATERGYRTRLTDVDAETVADWLEADGATLVAVEAGVGPEAESVVGTIRLLEDATPTVERLAVVPERRQEGIAAQLLERAERLASDRGEHRLRLATFDEHPFLLEWYARRGYRTVDCPDKPAVAYGIVLLEKCLGPAQA</sequence>
<dbReference type="KEGG" id="nag:AArcMg_3159"/>
<dbReference type="GO" id="GO:0016747">
    <property type="term" value="F:acyltransferase activity, transferring groups other than amino-acyl groups"/>
    <property type="evidence" value="ECO:0007669"/>
    <property type="project" value="InterPro"/>
</dbReference>
<reference evidence="6" key="2">
    <citation type="submission" date="2018-02" db="EMBL/GenBank/DDBJ databases">
        <title>Phenotypic and genomic properties of facultatively anaerobic sulfur-reducing natronoarchaea from hypersaline soda lakes.</title>
        <authorList>
            <person name="Sorokin D.Y."/>
            <person name="Kublanov I.V."/>
            <person name="Roman P."/>
            <person name="Sinninghe Damste J.S."/>
            <person name="Golyshin P.N."/>
            <person name="Rojo D."/>
            <person name="Ciordia S."/>
            <person name="Mena M.D.C."/>
            <person name="Ferrer M."/>
            <person name="Messina E."/>
            <person name="Smedile F."/>
            <person name="La Spada G."/>
            <person name="La Cono V."/>
            <person name="Yakimov M.M."/>
        </authorList>
    </citation>
    <scope>NUCLEOTIDE SEQUENCE [LARGE SCALE GENOMIC DNA]</scope>
    <source>
        <strain evidence="6">AArc-Mg</strain>
    </source>
</reference>
<dbReference type="PANTHER" id="PTHR43877">
    <property type="entry name" value="AMINOALKYLPHOSPHONATE N-ACETYLTRANSFERASE-RELATED-RELATED"/>
    <property type="match status" value="1"/>
</dbReference>
<accession>A0A346PUE9</accession>
<dbReference type="Proteomes" id="UP000258613">
    <property type="component" value="Chromosome"/>
</dbReference>
<dbReference type="AlphaFoldDB" id="A0A346PUE9"/>
<evidence type="ECO:0000256" key="1">
    <source>
        <dbReference type="ARBA" id="ARBA00022679"/>
    </source>
</evidence>
<dbReference type="EMBL" id="CP027033">
    <property type="protein sequence ID" value="AXR83144.1"/>
    <property type="molecule type" value="Genomic_DNA"/>
</dbReference>
<protein>
    <submittedName>
        <fullName evidence="4">Acetyltransferase (GNAT) family</fullName>
    </submittedName>
</protein>
<dbReference type="InterPro" id="IPR016181">
    <property type="entry name" value="Acyl_CoA_acyltransferase"/>
</dbReference>
<evidence type="ECO:0000313" key="6">
    <source>
        <dbReference type="Proteomes" id="UP000258613"/>
    </source>
</evidence>
<reference evidence="5" key="3">
    <citation type="journal article" date="2019" name="Int. J. Syst. Evol. Microbiol.">
        <title>Natronolimnobius sulfurireducens sp. nov. and Halalkaliarchaeum desulfuricum gen. nov., sp. nov., the first sulfur-respiring alkaliphilic haloarchaea from hypersaline alkaline lakes.</title>
        <authorList>
            <person name="Sorokin D.Y."/>
            <person name="Yakimov M."/>
            <person name="Messina E."/>
            <person name="Merkel A.Y."/>
            <person name="Bale N.J."/>
            <person name="Sinninghe Damste J.S."/>
        </authorList>
    </citation>
    <scope>NUCLEOTIDE SEQUENCE</scope>
    <source>
        <strain evidence="5">AArc-Mg</strain>
        <strain evidence="4">AArc1</strain>
    </source>
</reference>
<feature type="domain" description="N-acetyltransferase" evidence="3">
    <location>
        <begin position="14"/>
        <end position="172"/>
    </location>
</feature>
<evidence type="ECO:0000256" key="2">
    <source>
        <dbReference type="ARBA" id="ARBA00023315"/>
    </source>
</evidence>
<dbReference type="EMBL" id="CP024047">
    <property type="protein sequence ID" value="AXR79374.1"/>
    <property type="molecule type" value="Genomic_DNA"/>
</dbReference>
<proteinExistence type="predicted"/>
<dbReference type="InterPro" id="IPR000182">
    <property type="entry name" value="GNAT_dom"/>
</dbReference>
<dbReference type="KEGG" id="nan:AArc1_3068"/>
<evidence type="ECO:0000313" key="7">
    <source>
        <dbReference type="Proteomes" id="UP000258707"/>
    </source>
</evidence>
<organism evidence="5 6">
    <name type="scientific">Natrarchaeobaculum sulfurireducens</name>
    <dbReference type="NCBI Taxonomy" id="2044521"/>
    <lineage>
        <taxon>Archaea</taxon>
        <taxon>Methanobacteriati</taxon>
        <taxon>Methanobacteriota</taxon>
        <taxon>Stenosarchaea group</taxon>
        <taxon>Halobacteria</taxon>
        <taxon>Halobacteriales</taxon>
        <taxon>Natrialbaceae</taxon>
        <taxon>Natrarchaeobaculum</taxon>
    </lineage>
</organism>
<gene>
    <name evidence="4" type="ORF">AArc1_3068</name>
    <name evidence="5" type="ORF">AArcMg_3159</name>
</gene>
<dbReference type="Proteomes" id="UP000258707">
    <property type="component" value="Chromosome"/>
</dbReference>